<comment type="subcellular location">
    <subcellularLocation>
        <location evidence="1">Golgi apparatus</location>
    </subcellularLocation>
</comment>
<evidence type="ECO:0000256" key="5">
    <source>
        <dbReference type="SAM" id="MobiDB-lite"/>
    </source>
</evidence>
<dbReference type="GO" id="GO:0006888">
    <property type="term" value="P:endoplasmic reticulum to Golgi vesicle-mediated transport"/>
    <property type="evidence" value="ECO:0007669"/>
    <property type="project" value="TreeGrafter"/>
</dbReference>
<feature type="compositionally biased region" description="Basic and acidic residues" evidence="5">
    <location>
        <begin position="632"/>
        <end position="641"/>
    </location>
</feature>
<accession>A0A7S0DJ62</accession>
<organism evidence="7">
    <name type="scientific">Amorphochlora amoebiformis</name>
    <dbReference type="NCBI Taxonomy" id="1561963"/>
    <lineage>
        <taxon>Eukaryota</taxon>
        <taxon>Sar</taxon>
        <taxon>Rhizaria</taxon>
        <taxon>Cercozoa</taxon>
        <taxon>Chlorarachniophyceae</taxon>
        <taxon>Amorphochlora</taxon>
    </lineage>
</organism>
<feature type="region of interest" description="Disordered" evidence="5">
    <location>
        <begin position="612"/>
        <end position="641"/>
    </location>
</feature>
<feature type="domain" description="KA1" evidence="6">
    <location>
        <begin position="941"/>
        <end position="992"/>
    </location>
</feature>
<dbReference type="PANTHER" id="PTHR18921:SF2">
    <property type="entry name" value="THYROID RECEPTOR-INTERACTING PROTEIN 11"/>
    <property type="match status" value="1"/>
</dbReference>
<sequence length="1089" mass="122042">MSAVSATAGGTQGRVQGSLKVKVKLHLKLAGEFVFSQSLEDGIRFSKYTLPQVVLDCAQVLASAAHPGSCVPALLPGDQRPDVGALRHIYDAGLDAARPNLLQSPAQALTLLTEYCASLSPPLVTLDVLRLLVSEWNNMAGMQRTSRVTALTSRLKSLFPSCARRLLQCILTAFGFLHTLERRHPSRQRKSVNLLAQKIFFNRHVRRGLAVEIRSISQQNPIADAEELVGKLEDSFGVAASAIVRSCVYDIDRIRRGKNESAVRICGCLPEDRKISEKDRVETRADEDEDVGIHQDVLGMITELLNGIDSIYGYNSPAVRTTRGGQGERTDRAAAATDEMNRMRALKLVKEAKLRQMNQVDLQAHFSALSEKSKEAAAALVEAQRKRVALAHHICLWNHSDRLNAMNRRVLALRKIAAAEIARTKDAVNRNLSCEIFLHVLCARGRFISNSDVWEANIKYNRENRSSRSVAAADGIIVFTTRRRLKVTSHYNNNVSLRFKCGREVAGKAEVPIRGLVDSISPLGCTVQLANTLIASPSSRKASDSRALTFTVFLLVDSLPPAGVASTAGGGILRHDSSKPRLLDRPTFLPSYAPHNSLKDLHKVSAQRNITIPPESNTSISTSGKSIGSTETKVEETKGGLSNKIDRKQNVATPKTHGIDPKTDTREMQRERNLSMEGVIQEVEKAREALDRIILEMEVTSALMYNHDKKLDIEMDRSDDNISLLLSARRRRLDGRKNLIGHSRRVSASSLASSTTTARLRQVTVPDGKAKNAPIPEASLRPGTHIGRRRSTEILRKEIKLLRKQLEDVNREHALKRDSTSAEKKKAEIPRDKIDLSEMDIGTYQARVEVRIRELDAETRNLKQRADYEFEKSKIRSLRDQIDLLKEQKKHYEELNRRYELAVKTANQENSAMSSKQESLEAQLATQTDQITDITQRLTDSQAREATLKFEVVTVRARLQAAEAERLRLEREVGRRYEFREFESRMRRVAQMDVLEMLRRADGLKSEIVSLNLHKSRWDALETANKRLIGELSRATQRESSWRKRAIELAKRVERLKGENSHALAMLRNEQAQGLAALMVSLKLNFEDV</sequence>
<evidence type="ECO:0000256" key="2">
    <source>
        <dbReference type="ARBA" id="ARBA00023034"/>
    </source>
</evidence>
<feature type="compositionally biased region" description="Low complexity" evidence="5">
    <location>
        <begin position="615"/>
        <end position="631"/>
    </location>
</feature>
<evidence type="ECO:0000256" key="4">
    <source>
        <dbReference type="SAM" id="Coils"/>
    </source>
</evidence>
<dbReference type="PANTHER" id="PTHR18921">
    <property type="entry name" value="MYOSIN HEAVY CHAIN - RELATED"/>
    <property type="match status" value="1"/>
</dbReference>
<dbReference type="GO" id="GO:0005794">
    <property type="term" value="C:Golgi apparatus"/>
    <property type="evidence" value="ECO:0007669"/>
    <property type="project" value="UniProtKB-SubCell"/>
</dbReference>
<evidence type="ECO:0000259" key="6">
    <source>
        <dbReference type="PROSITE" id="PS50032"/>
    </source>
</evidence>
<evidence type="ECO:0000256" key="1">
    <source>
        <dbReference type="ARBA" id="ARBA00004555"/>
    </source>
</evidence>
<protein>
    <recommendedName>
        <fullName evidence="6">KA1 domain-containing protein</fullName>
    </recommendedName>
</protein>
<dbReference type="InterPro" id="IPR001772">
    <property type="entry name" value="KA1_dom"/>
</dbReference>
<feature type="coiled-coil region" evidence="4">
    <location>
        <begin position="845"/>
        <end position="972"/>
    </location>
</feature>
<dbReference type="GO" id="GO:0031267">
    <property type="term" value="F:small GTPase binding"/>
    <property type="evidence" value="ECO:0007669"/>
    <property type="project" value="TreeGrafter"/>
</dbReference>
<evidence type="ECO:0000313" key="7">
    <source>
        <dbReference type="EMBL" id="CAD8456456.1"/>
    </source>
</evidence>
<dbReference type="InterPro" id="IPR008936">
    <property type="entry name" value="Rho_GTPase_activation_prot"/>
</dbReference>
<dbReference type="Gene3D" id="1.10.555.10">
    <property type="entry name" value="Rho GTPase activation protein"/>
    <property type="match status" value="1"/>
</dbReference>
<dbReference type="AlphaFoldDB" id="A0A7S0DJ62"/>
<proteinExistence type="predicted"/>
<name>A0A7S0DJ62_9EUKA</name>
<gene>
    <name evidence="7" type="ORF">LAMO00422_LOCUS15402</name>
</gene>
<dbReference type="EMBL" id="HBEM01022581">
    <property type="protein sequence ID" value="CAD8456456.1"/>
    <property type="molecule type" value="Transcribed_RNA"/>
</dbReference>
<dbReference type="PROSITE" id="PS50032">
    <property type="entry name" value="KA1"/>
    <property type="match status" value="1"/>
</dbReference>
<keyword evidence="2" id="KW-0333">Golgi apparatus</keyword>
<reference evidence="7" key="1">
    <citation type="submission" date="2021-01" db="EMBL/GenBank/DDBJ databases">
        <authorList>
            <person name="Corre E."/>
            <person name="Pelletier E."/>
            <person name="Niang G."/>
            <person name="Scheremetjew M."/>
            <person name="Finn R."/>
            <person name="Kale V."/>
            <person name="Holt S."/>
            <person name="Cochrane G."/>
            <person name="Meng A."/>
            <person name="Brown T."/>
            <person name="Cohen L."/>
        </authorList>
    </citation>
    <scope>NUCLEOTIDE SEQUENCE</scope>
    <source>
        <strain evidence="7">CCMP2058</strain>
    </source>
</reference>
<dbReference type="GO" id="GO:0007030">
    <property type="term" value="P:Golgi organization"/>
    <property type="evidence" value="ECO:0007669"/>
    <property type="project" value="TreeGrafter"/>
</dbReference>
<evidence type="ECO:0000256" key="3">
    <source>
        <dbReference type="ARBA" id="ARBA00023054"/>
    </source>
</evidence>
<keyword evidence="3 4" id="KW-0175">Coiled coil</keyword>